<name>A0A4Y2JQY8_ARAVE</name>
<dbReference type="InterPro" id="IPR010442">
    <property type="entry name" value="PET_domain"/>
</dbReference>
<organism evidence="3 4">
    <name type="scientific">Araneus ventricosus</name>
    <name type="common">Orbweaver spider</name>
    <name type="synonym">Epeira ventricosa</name>
    <dbReference type="NCBI Taxonomy" id="182803"/>
    <lineage>
        <taxon>Eukaryota</taxon>
        <taxon>Metazoa</taxon>
        <taxon>Ecdysozoa</taxon>
        <taxon>Arthropoda</taxon>
        <taxon>Chelicerata</taxon>
        <taxon>Arachnida</taxon>
        <taxon>Araneae</taxon>
        <taxon>Araneomorphae</taxon>
        <taxon>Entelegynae</taxon>
        <taxon>Araneoidea</taxon>
        <taxon>Araneidae</taxon>
        <taxon>Araneus</taxon>
    </lineage>
</organism>
<dbReference type="Pfam" id="PF06297">
    <property type="entry name" value="PET"/>
    <property type="match status" value="1"/>
</dbReference>
<dbReference type="PANTHER" id="PTHR24211">
    <property type="entry name" value="LIM DOMAIN-CONTAINING PROTEIN"/>
    <property type="match status" value="1"/>
</dbReference>
<dbReference type="PROSITE" id="PS51303">
    <property type="entry name" value="PET"/>
    <property type="match status" value="1"/>
</dbReference>
<dbReference type="Proteomes" id="UP000499080">
    <property type="component" value="Unassembled WGS sequence"/>
</dbReference>
<dbReference type="CDD" id="cd09830">
    <property type="entry name" value="PET_LIMPETin_LIM-9"/>
    <property type="match status" value="1"/>
</dbReference>
<comment type="caution">
    <text evidence="3">The sequence shown here is derived from an EMBL/GenBank/DDBJ whole genome shotgun (WGS) entry which is preliminary data.</text>
</comment>
<proteinExistence type="predicted"/>
<dbReference type="EMBL" id="BGPR01003789">
    <property type="protein sequence ID" value="GBM92440.1"/>
    <property type="molecule type" value="Genomic_DNA"/>
</dbReference>
<gene>
    <name evidence="3" type="ORF">AVEN_8969_1</name>
</gene>
<accession>A0A4Y2JQY8</accession>
<dbReference type="AlphaFoldDB" id="A0A4Y2JQY8"/>
<evidence type="ECO:0000259" key="2">
    <source>
        <dbReference type="PROSITE" id="PS51303"/>
    </source>
</evidence>
<dbReference type="PANTHER" id="PTHR24211:SF37">
    <property type="entry name" value="PROTEIN ESPINAS-LIKE PROTEIN"/>
    <property type="match status" value="1"/>
</dbReference>
<protein>
    <recommendedName>
        <fullName evidence="2">PET domain-containing protein</fullName>
    </recommendedName>
</protein>
<evidence type="ECO:0000313" key="4">
    <source>
        <dbReference type="Proteomes" id="UP000499080"/>
    </source>
</evidence>
<sequence length="95" mass="10864">MGTGIEDYFRQLPNHLVPQLGTPGEKYRDRQLILQLPKQDLAAAYCKFLEKDFVKSFEDFVNTRNEMALDIGYVRDHLERDTVIDSLSSAVGLVC</sequence>
<keyword evidence="4" id="KW-1185">Reference proteome</keyword>
<feature type="domain" description="PET" evidence="2">
    <location>
        <begin position="1"/>
        <end position="83"/>
    </location>
</feature>
<evidence type="ECO:0000256" key="1">
    <source>
        <dbReference type="ARBA" id="ARBA00022737"/>
    </source>
</evidence>
<dbReference type="OrthoDB" id="274660at2759"/>
<evidence type="ECO:0000313" key="3">
    <source>
        <dbReference type="EMBL" id="GBM92440.1"/>
    </source>
</evidence>
<dbReference type="InterPro" id="IPR047120">
    <property type="entry name" value="Pk/Esn/Tes"/>
</dbReference>
<dbReference type="GO" id="GO:0008270">
    <property type="term" value="F:zinc ion binding"/>
    <property type="evidence" value="ECO:0007669"/>
    <property type="project" value="InterPro"/>
</dbReference>
<keyword evidence="1" id="KW-0677">Repeat</keyword>
<reference evidence="3 4" key="1">
    <citation type="journal article" date="2019" name="Sci. Rep.">
        <title>Orb-weaving spider Araneus ventricosus genome elucidates the spidroin gene catalogue.</title>
        <authorList>
            <person name="Kono N."/>
            <person name="Nakamura H."/>
            <person name="Ohtoshi R."/>
            <person name="Moran D.A.P."/>
            <person name="Shinohara A."/>
            <person name="Yoshida Y."/>
            <person name="Fujiwara M."/>
            <person name="Mori M."/>
            <person name="Tomita M."/>
            <person name="Arakawa K."/>
        </authorList>
    </citation>
    <scope>NUCLEOTIDE SEQUENCE [LARGE SCALE GENOMIC DNA]</scope>
</reference>